<dbReference type="Gene3D" id="3.90.1690.10">
    <property type="entry name" value="phage-related protein like domain"/>
    <property type="match status" value="1"/>
</dbReference>
<protein>
    <recommendedName>
        <fullName evidence="3">Phage capsid protein</fullName>
    </recommendedName>
</protein>
<gene>
    <name evidence="1" type="ORF">ACG04Q_11870</name>
</gene>
<organism evidence="1 2">
    <name type="scientific">Pelomonas lactea</name>
    <dbReference type="NCBI Taxonomy" id="3299030"/>
    <lineage>
        <taxon>Bacteria</taxon>
        <taxon>Pseudomonadati</taxon>
        <taxon>Pseudomonadota</taxon>
        <taxon>Betaproteobacteria</taxon>
        <taxon>Burkholderiales</taxon>
        <taxon>Sphaerotilaceae</taxon>
        <taxon>Roseateles</taxon>
    </lineage>
</organism>
<sequence length="317" mass="34392">MSKAPFIIVPELTAIAVAYRQAGFIADLVLPRVPVNTKEFKYQKYALGDAFTVPETAVGRKGTPNQVEFGSTEVTDSVVDQALDAPVPNDDIEQWESARANGLAGSANPLYRATTGVQQLVQTRREKRAADLVFNAASYGAANKRALAGTDQWSDFVNSKPQDDIANALDSMVMRPNIAVFGRAAWSVISRHPKLCAAIYKNGTNAGTINRQQFAELFELEEVLVGDAWFNTAKKGQPATVTRLWGKKAAFLHRNMQADTDFGITFGMTAQFGGRVAGTIEDPDVGMRGGKRVRSGESVKELITADDLGFLFDTVVP</sequence>
<dbReference type="RefSeq" id="WP_394511131.1">
    <property type="nucleotide sequence ID" value="NZ_JBIGHX010000003.1"/>
</dbReference>
<dbReference type="InterPro" id="IPR053738">
    <property type="entry name" value="Lambda_capsid_assembly"/>
</dbReference>
<comment type="caution">
    <text evidence="1">The sequence shown here is derived from an EMBL/GenBank/DDBJ whole genome shotgun (WGS) entry which is preliminary data.</text>
</comment>
<dbReference type="Proteomes" id="UP001606302">
    <property type="component" value="Unassembled WGS sequence"/>
</dbReference>
<accession>A0ABW7GJX9</accession>
<evidence type="ECO:0008006" key="3">
    <source>
        <dbReference type="Google" id="ProtNLM"/>
    </source>
</evidence>
<reference evidence="1 2" key="1">
    <citation type="submission" date="2024-08" db="EMBL/GenBank/DDBJ databases">
        <authorList>
            <person name="Lu H."/>
        </authorList>
    </citation>
    <scope>NUCLEOTIDE SEQUENCE [LARGE SCALE GENOMIC DNA]</scope>
    <source>
        <strain evidence="1 2">DXS20W</strain>
    </source>
</reference>
<dbReference type="InterPro" id="IPR005564">
    <property type="entry name" value="Major_capsid_GpE"/>
</dbReference>
<evidence type="ECO:0000313" key="2">
    <source>
        <dbReference type="Proteomes" id="UP001606302"/>
    </source>
</evidence>
<keyword evidence="2" id="KW-1185">Reference proteome</keyword>
<dbReference type="Pfam" id="PF03864">
    <property type="entry name" value="Phage_cap_E"/>
    <property type="match status" value="1"/>
</dbReference>
<dbReference type="EMBL" id="JBIGHX010000003">
    <property type="protein sequence ID" value="MFG6462268.1"/>
    <property type="molecule type" value="Genomic_DNA"/>
</dbReference>
<name>A0ABW7GJX9_9BURK</name>
<proteinExistence type="predicted"/>
<evidence type="ECO:0000313" key="1">
    <source>
        <dbReference type="EMBL" id="MFG6462268.1"/>
    </source>
</evidence>